<evidence type="ECO:0000313" key="7">
    <source>
        <dbReference type="EMBL" id="KAB0268702.1"/>
    </source>
</evidence>
<name>A0A5N3PG38_9HYPH</name>
<reference evidence="7 8" key="1">
    <citation type="journal article" date="2019" name="Microorganisms">
        <title>Genome Insights into the Novel Species Microvirga brassicacearum, a Rapeseed Endophyte with Biotechnological Potential.</title>
        <authorList>
            <person name="Jimenez-Gomez A."/>
            <person name="Saati-Santamaria Z."/>
            <person name="Igual J.M."/>
            <person name="Rivas R."/>
            <person name="Mateos P.F."/>
            <person name="Garcia-Fraile P."/>
        </authorList>
    </citation>
    <scope>NUCLEOTIDE SEQUENCE [LARGE SCALE GENOMIC DNA]</scope>
    <source>
        <strain evidence="7 8">CDVBN77</strain>
    </source>
</reference>
<dbReference type="GO" id="GO:0009097">
    <property type="term" value="P:isoleucine biosynthetic process"/>
    <property type="evidence" value="ECO:0007669"/>
    <property type="project" value="TreeGrafter"/>
</dbReference>
<organism evidence="7 8">
    <name type="scientific">Microvirga brassicacearum</name>
    <dbReference type="NCBI Taxonomy" id="2580413"/>
    <lineage>
        <taxon>Bacteria</taxon>
        <taxon>Pseudomonadati</taxon>
        <taxon>Pseudomonadota</taxon>
        <taxon>Alphaproteobacteria</taxon>
        <taxon>Hyphomicrobiales</taxon>
        <taxon>Methylobacteriaceae</taxon>
        <taxon>Microvirga</taxon>
    </lineage>
</organism>
<dbReference type="SUPFAM" id="SSF52518">
    <property type="entry name" value="Thiamin diphosphate-binding fold (THDP-binding)"/>
    <property type="match status" value="2"/>
</dbReference>
<dbReference type="Proteomes" id="UP000325684">
    <property type="component" value="Unassembled WGS sequence"/>
</dbReference>
<dbReference type="GO" id="GO:0005948">
    <property type="term" value="C:acetolactate synthase complex"/>
    <property type="evidence" value="ECO:0007669"/>
    <property type="project" value="TreeGrafter"/>
</dbReference>
<gene>
    <name evidence="7" type="ORF">FEZ63_04490</name>
</gene>
<evidence type="ECO:0000313" key="8">
    <source>
        <dbReference type="Proteomes" id="UP000325684"/>
    </source>
</evidence>
<dbReference type="InterPro" id="IPR012000">
    <property type="entry name" value="Thiamin_PyroP_enz_cen_dom"/>
</dbReference>
<comment type="similarity">
    <text evidence="1 3">Belongs to the TPP enzyme family.</text>
</comment>
<dbReference type="GO" id="GO:0000287">
    <property type="term" value="F:magnesium ion binding"/>
    <property type="evidence" value="ECO:0007669"/>
    <property type="project" value="InterPro"/>
</dbReference>
<dbReference type="CDD" id="cd07035">
    <property type="entry name" value="TPP_PYR_POX_like"/>
    <property type="match status" value="1"/>
</dbReference>
<dbReference type="InterPro" id="IPR012001">
    <property type="entry name" value="Thiamin_PyroP_enz_TPP-bd_dom"/>
</dbReference>
<dbReference type="GO" id="GO:0050660">
    <property type="term" value="F:flavin adenine dinucleotide binding"/>
    <property type="evidence" value="ECO:0007669"/>
    <property type="project" value="TreeGrafter"/>
</dbReference>
<accession>A0A5N3PG38</accession>
<dbReference type="InterPro" id="IPR011766">
    <property type="entry name" value="TPP_enzyme_TPP-bd"/>
</dbReference>
<dbReference type="Pfam" id="PF02775">
    <property type="entry name" value="TPP_enzyme_C"/>
    <property type="match status" value="1"/>
</dbReference>
<dbReference type="InterPro" id="IPR029035">
    <property type="entry name" value="DHS-like_NAD/FAD-binding_dom"/>
</dbReference>
<dbReference type="PANTHER" id="PTHR18968:SF120">
    <property type="entry name" value="ACETOLACTATE SYNTHASE LARGE SUBUNIT"/>
    <property type="match status" value="1"/>
</dbReference>
<dbReference type="CDD" id="cd00568">
    <property type="entry name" value="TPP_enzymes"/>
    <property type="match status" value="1"/>
</dbReference>
<comment type="caution">
    <text evidence="7">The sequence shown here is derived from an EMBL/GenBank/DDBJ whole genome shotgun (WGS) entry which is preliminary data.</text>
</comment>
<feature type="domain" description="Thiamine pyrophosphate enzyme central" evidence="4">
    <location>
        <begin position="193"/>
        <end position="328"/>
    </location>
</feature>
<dbReference type="NCBIfam" id="NF006052">
    <property type="entry name" value="PRK08199.1"/>
    <property type="match status" value="1"/>
</dbReference>
<dbReference type="Gene3D" id="3.40.50.970">
    <property type="match status" value="2"/>
</dbReference>
<feature type="domain" description="Thiamine pyrophosphate enzyme TPP-binding" evidence="5">
    <location>
        <begin position="388"/>
        <end position="534"/>
    </location>
</feature>
<dbReference type="Pfam" id="PF00205">
    <property type="entry name" value="TPP_enzyme_M"/>
    <property type="match status" value="1"/>
</dbReference>
<dbReference type="Gene3D" id="3.40.50.1220">
    <property type="entry name" value="TPP-binding domain"/>
    <property type="match status" value="1"/>
</dbReference>
<dbReference type="AlphaFoldDB" id="A0A5N3PG38"/>
<feature type="domain" description="Thiamine pyrophosphate enzyme N-terminal TPP-binding" evidence="6">
    <location>
        <begin position="6"/>
        <end position="119"/>
    </location>
</feature>
<dbReference type="EMBL" id="VCMV01000004">
    <property type="protein sequence ID" value="KAB0268702.1"/>
    <property type="molecule type" value="Genomic_DNA"/>
</dbReference>
<dbReference type="Pfam" id="PF02776">
    <property type="entry name" value="TPP_enzyme_N"/>
    <property type="match status" value="1"/>
</dbReference>
<evidence type="ECO:0000256" key="2">
    <source>
        <dbReference type="ARBA" id="ARBA00023052"/>
    </source>
</evidence>
<dbReference type="GO" id="GO:0009099">
    <property type="term" value="P:L-valine biosynthetic process"/>
    <property type="evidence" value="ECO:0007669"/>
    <property type="project" value="TreeGrafter"/>
</dbReference>
<dbReference type="InterPro" id="IPR045229">
    <property type="entry name" value="TPP_enz"/>
</dbReference>
<proteinExistence type="inferred from homology"/>
<dbReference type="InterPro" id="IPR029061">
    <property type="entry name" value="THDP-binding"/>
</dbReference>
<evidence type="ECO:0000256" key="1">
    <source>
        <dbReference type="ARBA" id="ARBA00007812"/>
    </source>
</evidence>
<dbReference type="GO" id="GO:0030976">
    <property type="term" value="F:thiamine pyrophosphate binding"/>
    <property type="evidence" value="ECO:0007669"/>
    <property type="project" value="InterPro"/>
</dbReference>
<evidence type="ECO:0000256" key="3">
    <source>
        <dbReference type="RuleBase" id="RU362132"/>
    </source>
</evidence>
<evidence type="ECO:0000259" key="5">
    <source>
        <dbReference type="Pfam" id="PF02775"/>
    </source>
</evidence>
<evidence type="ECO:0000259" key="4">
    <source>
        <dbReference type="Pfam" id="PF00205"/>
    </source>
</evidence>
<sequence length="562" mass="60460">MTAPSRTGGQILVDQLLVHGVDHIFCVPGESYLAALDALHDASITVTVCRQEGGAAMMAEAHGKLTGRPGICFVTRGPGATNASPGLHIAKQDSTPMILFVGQIERGMREREAFQELDYRAAFGAIVKWATEVDDPARFPEIVSRAFHVATSGRPGPVVIALPEDVLTEMAAVADAPRYKVVESFPSAQQMDDLQKLLSGAKNPIVLLGGSRWSEAAVKDFAQFAETFQLPVACTFRRQMLFAADHASYAGDLGLGVNPKLLARIKDADLILAFGTRMSEIASQSYTLLGIPAPQQTLVHIHADPSELGRVYSPHLAINASPVPFAAALGTLKPSGTPAWSEATKAAHAEYLAWSEPSKIRHPGDFQMGEVMAHLRKTLSPETIFCNGAGNFATWVHRFWPFTRYGTQLAPTCGSMGYGVPAAVGAKRVQPESPVVVFAGDGDFLMNGQEFATAVQYDLPILVILLDNGMYGTIRMHQERDYPGRVSSTLLKNPDFAAYAKAFGGYGERVERTADFAPALERALASGKPAILHCMLDPEAITPSMSLTQIREKALANQSLMG</sequence>
<protein>
    <submittedName>
        <fullName evidence="7">Thiamine pyrophosphate-binding protein</fullName>
    </submittedName>
</protein>
<dbReference type="RefSeq" id="WP_150942437.1">
    <property type="nucleotide sequence ID" value="NZ_VCMV01000004.1"/>
</dbReference>
<dbReference type="OrthoDB" id="4494979at2"/>
<dbReference type="PANTHER" id="PTHR18968">
    <property type="entry name" value="THIAMINE PYROPHOSPHATE ENZYMES"/>
    <property type="match status" value="1"/>
</dbReference>
<dbReference type="GO" id="GO:0003984">
    <property type="term" value="F:acetolactate synthase activity"/>
    <property type="evidence" value="ECO:0007669"/>
    <property type="project" value="TreeGrafter"/>
</dbReference>
<dbReference type="SUPFAM" id="SSF52467">
    <property type="entry name" value="DHS-like NAD/FAD-binding domain"/>
    <property type="match status" value="1"/>
</dbReference>
<evidence type="ECO:0000259" key="6">
    <source>
        <dbReference type="Pfam" id="PF02776"/>
    </source>
</evidence>
<keyword evidence="2 3" id="KW-0786">Thiamine pyrophosphate</keyword>
<dbReference type="FunFam" id="3.40.50.970:FF:000007">
    <property type="entry name" value="Acetolactate synthase"/>
    <property type="match status" value="1"/>
</dbReference>
<keyword evidence="8" id="KW-1185">Reference proteome</keyword>